<feature type="transmembrane region" description="Helical" evidence="8">
    <location>
        <begin position="55"/>
        <end position="71"/>
    </location>
</feature>
<evidence type="ECO:0000256" key="7">
    <source>
        <dbReference type="ARBA" id="ARBA00023224"/>
    </source>
</evidence>
<feature type="transmembrane region" description="Helical" evidence="8">
    <location>
        <begin position="100"/>
        <end position="118"/>
    </location>
</feature>
<keyword evidence="7" id="KW-0807">Transducer</keyword>
<feature type="transmembrane region" description="Helical" evidence="8">
    <location>
        <begin position="18"/>
        <end position="43"/>
    </location>
</feature>
<evidence type="ECO:0000256" key="1">
    <source>
        <dbReference type="ARBA" id="ARBA00004141"/>
    </source>
</evidence>
<evidence type="ECO:0000256" key="3">
    <source>
        <dbReference type="ARBA" id="ARBA00022989"/>
    </source>
</evidence>
<reference evidence="11" key="1">
    <citation type="submission" date="2021-02" db="EMBL/GenBank/DDBJ databases">
        <authorList>
            <person name="Nowell W R."/>
        </authorList>
    </citation>
    <scope>NUCLEOTIDE SEQUENCE</scope>
</reference>
<evidence type="ECO:0000256" key="2">
    <source>
        <dbReference type="ARBA" id="ARBA00022692"/>
    </source>
</evidence>
<gene>
    <name evidence="10" type="ORF">BJG266_LOCUS28538</name>
    <name evidence="11" type="ORF">QVE165_LOCUS44924</name>
</gene>
<dbReference type="SUPFAM" id="SSF81321">
    <property type="entry name" value="Family A G protein-coupled receptor-like"/>
    <property type="match status" value="1"/>
</dbReference>
<evidence type="ECO:0000313" key="11">
    <source>
        <dbReference type="EMBL" id="CAF1522903.1"/>
    </source>
</evidence>
<accession>A0A815UZ09</accession>
<dbReference type="GO" id="GO:0005886">
    <property type="term" value="C:plasma membrane"/>
    <property type="evidence" value="ECO:0007669"/>
    <property type="project" value="TreeGrafter"/>
</dbReference>
<feature type="transmembrane region" description="Helical" evidence="8">
    <location>
        <begin position="241"/>
        <end position="261"/>
    </location>
</feature>
<dbReference type="GO" id="GO:0004930">
    <property type="term" value="F:G protein-coupled receptor activity"/>
    <property type="evidence" value="ECO:0007669"/>
    <property type="project" value="UniProtKB-KW"/>
</dbReference>
<keyword evidence="4" id="KW-0297">G-protein coupled receptor</keyword>
<dbReference type="Proteomes" id="UP000663832">
    <property type="component" value="Unassembled WGS sequence"/>
</dbReference>
<dbReference type="PANTHER" id="PTHR24243">
    <property type="entry name" value="G-PROTEIN COUPLED RECEPTOR"/>
    <property type="match status" value="1"/>
</dbReference>
<keyword evidence="2 8" id="KW-0812">Transmembrane</keyword>
<evidence type="ECO:0000256" key="5">
    <source>
        <dbReference type="ARBA" id="ARBA00023136"/>
    </source>
</evidence>
<feature type="domain" description="G-protein coupled receptors family 1 profile" evidence="9">
    <location>
        <begin position="35"/>
        <end position="301"/>
    </location>
</feature>
<dbReference type="Proteomes" id="UP000663877">
    <property type="component" value="Unassembled WGS sequence"/>
</dbReference>
<keyword evidence="6" id="KW-0675">Receptor</keyword>
<dbReference type="EMBL" id="CAJNOM010000615">
    <property type="protein sequence ID" value="CAF1522903.1"/>
    <property type="molecule type" value="Genomic_DNA"/>
</dbReference>
<sequence>MASWARTVNSQPYEIAEYIISGIAPIGLIVIGTVGNLLSVLILLKKDNRQTSTNVYLIFLCIMDTLSLYQWNLGDAVYEFTVGTQNISNQSLFLCKWEQFLSFYTLHTSAMFITLVSLDRACLLWSRSYKQKIARPHIALIFCILVLFILFALNGFLFALGFEYTTYDNNTQTQISVIACYYSLNTGLNDFFSIQYPWIHLVIMYIVPFILMFICTIMTMKKLIVKQTSTNQQLINSAHRNRHISIMLLSMCLTYIISTLPNRLCFSLFADLIIGHDYTDTIFLITNLLMYTRNALNIFFLYISVHGFRRDIRRLTLTCCRRLDGRIVPQKNNNHEHLDQMTIVHDPVKHHAIGIPLHIYS</sequence>
<dbReference type="PANTHER" id="PTHR24243:SF230">
    <property type="entry name" value="G-PROTEIN COUPLED RECEPTORS FAMILY 1 PROFILE DOMAIN-CONTAINING PROTEIN"/>
    <property type="match status" value="1"/>
</dbReference>
<evidence type="ECO:0000313" key="12">
    <source>
        <dbReference type="Proteomes" id="UP000663832"/>
    </source>
</evidence>
<comment type="caution">
    <text evidence="11">The sequence shown here is derived from an EMBL/GenBank/DDBJ whole genome shotgun (WGS) entry which is preliminary data.</text>
</comment>
<keyword evidence="3 8" id="KW-1133">Transmembrane helix</keyword>
<keyword evidence="12" id="KW-1185">Reference proteome</keyword>
<feature type="transmembrane region" description="Helical" evidence="8">
    <location>
        <begin position="198"/>
        <end position="220"/>
    </location>
</feature>
<feature type="transmembrane region" description="Helical" evidence="8">
    <location>
        <begin position="281"/>
        <end position="305"/>
    </location>
</feature>
<evidence type="ECO:0000256" key="6">
    <source>
        <dbReference type="ARBA" id="ARBA00023170"/>
    </source>
</evidence>
<comment type="subcellular location">
    <subcellularLocation>
        <location evidence="1">Membrane</location>
        <topology evidence="1">Multi-pass membrane protein</topology>
    </subcellularLocation>
</comment>
<protein>
    <recommendedName>
        <fullName evidence="9">G-protein coupled receptors family 1 profile domain-containing protein</fullName>
    </recommendedName>
</protein>
<evidence type="ECO:0000313" key="10">
    <source>
        <dbReference type="EMBL" id="CAF1231387.1"/>
    </source>
</evidence>
<proteinExistence type="predicted"/>
<evidence type="ECO:0000256" key="8">
    <source>
        <dbReference type="SAM" id="Phobius"/>
    </source>
</evidence>
<keyword evidence="5 8" id="KW-0472">Membrane</keyword>
<name>A0A815UZ09_9BILA</name>
<evidence type="ECO:0000256" key="4">
    <source>
        <dbReference type="ARBA" id="ARBA00023040"/>
    </source>
</evidence>
<dbReference type="EMBL" id="CAJNOI010000296">
    <property type="protein sequence ID" value="CAF1231387.1"/>
    <property type="molecule type" value="Genomic_DNA"/>
</dbReference>
<dbReference type="Pfam" id="PF00001">
    <property type="entry name" value="7tm_1"/>
    <property type="match status" value="1"/>
</dbReference>
<evidence type="ECO:0000259" key="9">
    <source>
        <dbReference type="PROSITE" id="PS50262"/>
    </source>
</evidence>
<dbReference type="PRINTS" id="PR00237">
    <property type="entry name" value="GPCRRHODOPSN"/>
</dbReference>
<feature type="transmembrane region" description="Helical" evidence="8">
    <location>
        <begin position="138"/>
        <end position="162"/>
    </location>
</feature>
<dbReference type="Gene3D" id="1.20.1070.10">
    <property type="entry name" value="Rhodopsin 7-helix transmembrane proteins"/>
    <property type="match status" value="1"/>
</dbReference>
<dbReference type="OrthoDB" id="10018446at2759"/>
<dbReference type="AlphaFoldDB" id="A0A815UZ09"/>
<dbReference type="InterPro" id="IPR017452">
    <property type="entry name" value="GPCR_Rhodpsn_7TM"/>
</dbReference>
<dbReference type="PROSITE" id="PS50262">
    <property type="entry name" value="G_PROTEIN_RECEP_F1_2"/>
    <property type="match status" value="1"/>
</dbReference>
<dbReference type="InterPro" id="IPR000276">
    <property type="entry name" value="GPCR_Rhodpsn"/>
</dbReference>
<organism evidence="11 12">
    <name type="scientific">Adineta steineri</name>
    <dbReference type="NCBI Taxonomy" id="433720"/>
    <lineage>
        <taxon>Eukaryota</taxon>
        <taxon>Metazoa</taxon>
        <taxon>Spiralia</taxon>
        <taxon>Gnathifera</taxon>
        <taxon>Rotifera</taxon>
        <taxon>Eurotatoria</taxon>
        <taxon>Bdelloidea</taxon>
        <taxon>Adinetida</taxon>
        <taxon>Adinetidae</taxon>
        <taxon>Adineta</taxon>
    </lineage>
</organism>